<dbReference type="CDD" id="cd12797">
    <property type="entry name" value="M23_peptidase"/>
    <property type="match status" value="1"/>
</dbReference>
<keyword evidence="3" id="KW-1185">Reference proteome</keyword>
<protein>
    <submittedName>
        <fullName evidence="2">Murein DD-endopeptidase MepM/ murein hydrolase activator NlpD</fullName>
    </submittedName>
</protein>
<dbReference type="EMBL" id="JACIBY010000021">
    <property type="protein sequence ID" value="MBB3841807.1"/>
    <property type="molecule type" value="Genomic_DNA"/>
</dbReference>
<dbReference type="PANTHER" id="PTHR21666:SF285">
    <property type="entry name" value="M23 FAMILY METALLOPEPTIDASE"/>
    <property type="match status" value="1"/>
</dbReference>
<dbReference type="PANTHER" id="PTHR21666">
    <property type="entry name" value="PEPTIDASE-RELATED"/>
    <property type="match status" value="1"/>
</dbReference>
<dbReference type="RefSeq" id="WP_183979717.1">
    <property type="nucleotide sequence ID" value="NZ_JACIBY010000021.1"/>
</dbReference>
<evidence type="ECO:0000313" key="2">
    <source>
        <dbReference type="EMBL" id="MBB3841807.1"/>
    </source>
</evidence>
<dbReference type="InterPro" id="IPR011055">
    <property type="entry name" value="Dup_hybrid_motif"/>
</dbReference>
<evidence type="ECO:0000259" key="1">
    <source>
        <dbReference type="Pfam" id="PF01551"/>
    </source>
</evidence>
<comment type="caution">
    <text evidence="2">The sequence shown here is derived from an EMBL/GenBank/DDBJ whole genome shotgun (WGS) entry which is preliminary data.</text>
</comment>
<keyword evidence="2" id="KW-0378">Hydrolase</keyword>
<organism evidence="2 3">
    <name type="scientific">Runella defluvii</name>
    <dbReference type="NCBI Taxonomy" id="370973"/>
    <lineage>
        <taxon>Bacteria</taxon>
        <taxon>Pseudomonadati</taxon>
        <taxon>Bacteroidota</taxon>
        <taxon>Cytophagia</taxon>
        <taxon>Cytophagales</taxon>
        <taxon>Spirosomataceae</taxon>
        <taxon>Runella</taxon>
    </lineage>
</organism>
<accession>A0A7W5ZQH7</accession>
<proteinExistence type="predicted"/>
<dbReference type="Gene3D" id="2.70.70.10">
    <property type="entry name" value="Glucose Permease (Domain IIA)"/>
    <property type="match status" value="1"/>
</dbReference>
<dbReference type="InterPro" id="IPR050570">
    <property type="entry name" value="Cell_wall_metabolism_enzyme"/>
</dbReference>
<dbReference type="GO" id="GO:0004222">
    <property type="term" value="F:metalloendopeptidase activity"/>
    <property type="evidence" value="ECO:0007669"/>
    <property type="project" value="TreeGrafter"/>
</dbReference>
<reference evidence="2 3" key="1">
    <citation type="submission" date="2020-08" db="EMBL/GenBank/DDBJ databases">
        <title>Genomic Encyclopedia of Type Strains, Phase IV (KMG-IV): sequencing the most valuable type-strain genomes for metagenomic binning, comparative biology and taxonomic classification.</title>
        <authorList>
            <person name="Goeker M."/>
        </authorList>
    </citation>
    <scope>NUCLEOTIDE SEQUENCE [LARGE SCALE GENOMIC DNA]</scope>
    <source>
        <strain evidence="2 3">DSM 17976</strain>
    </source>
</reference>
<dbReference type="InterPro" id="IPR016047">
    <property type="entry name" value="M23ase_b-sheet_dom"/>
</dbReference>
<feature type="domain" description="M23ase beta-sheet core" evidence="1">
    <location>
        <begin position="97"/>
        <end position="188"/>
    </location>
</feature>
<dbReference type="Proteomes" id="UP000541352">
    <property type="component" value="Unassembled WGS sequence"/>
</dbReference>
<dbReference type="AlphaFoldDB" id="A0A7W5ZQH7"/>
<dbReference type="Pfam" id="PF01551">
    <property type="entry name" value="Peptidase_M23"/>
    <property type="match status" value="1"/>
</dbReference>
<dbReference type="SUPFAM" id="SSF51261">
    <property type="entry name" value="Duplicated hybrid motif"/>
    <property type="match status" value="1"/>
</dbReference>
<sequence>MSLLLGDDPNRLLPNGRNLVDKVDGRINGITFQYQPFAYQIEGTKYNLPIGNNLSKFLDHPLGNGTSLDLTLPFYTDSIQLGDKGRAWIRTSDVIKYHAGTDFMPKTLSGDFDVCAAQDGILKSKSDSCVVLSHKSSNNKEFLTVYQHLEPSSIINFQDGYLIKRGQKIGKIARGNGAHLHFGVALKGPKGVVNNVQIPELYYLIDPFGIYDYARNPNDVNSYNYLPNNLNNKFNFLTFSIRGSVRTIHWRTNPLINSLPISLLTEQPYRKIKRIQTRVLANNDIIGMPPPEKEQFLVWLDGVSNPEFFFIPLKNAQDKSMELRMVDILKDSFMNGKRVRLEYKYIDNLPQILAVWVTD</sequence>
<evidence type="ECO:0000313" key="3">
    <source>
        <dbReference type="Proteomes" id="UP000541352"/>
    </source>
</evidence>
<gene>
    <name evidence="2" type="ORF">FHS57_005836</name>
</gene>
<name>A0A7W5ZQH7_9BACT</name>